<evidence type="ECO:0000313" key="3">
    <source>
        <dbReference type="Proteomes" id="UP001626550"/>
    </source>
</evidence>
<evidence type="ECO:0000256" key="1">
    <source>
        <dbReference type="SAM" id="MobiDB-lite"/>
    </source>
</evidence>
<name>A0ABD2PMZ3_9PLAT</name>
<accession>A0ABD2PMZ3</accession>
<comment type="caution">
    <text evidence="2">The sequence shown here is derived from an EMBL/GenBank/DDBJ whole genome shotgun (WGS) entry which is preliminary data.</text>
</comment>
<feature type="compositionally biased region" description="Basic and acidic residues" evidence="1">
    <location>
        <begin position="86"/>
        <end position="99"/>
    </location>
</feature>
<feature type="region of interest" description="Disordered" evidence="1">
    <location>
        <begin position="63"/>
        <end position="105"/>
    </location>
</feature>
<proteinExistence type="predicted"/>
<reference evidence="2 3" key="1">
    <citation type="submission" date="2024-11" db="EMBL/GenBank/DDBJ databases">
        <title>Adaptive evolution of stress response genes in parasites aligns with host niche diversity.</title>
        <authorList>
            <person name="Hahn C."/>
            <person name="Resl P."/>
        </authorList>
    </citation>
    <scope>NUCLEOTIDE SEQUENCE [LARGE SCALE GENOMIC DNA]</scope>
    <source>
        <strain evidence="2">EGGRZ-B1_66</strain>
        <tissue evidence="2">Body</tissue>
    </source>
</reference>
<dbReference type="Proteomes" id="UP001626550">
    <property type="component" value="Unassembled WGS sequence"/>
</dbReference>
<organism evidence="2 3">
    <name type="scientific">Cichlidogyrus casuarinus</name>
    <dbReference type="NCBI Taxonomy" id="1844966"/>
    <lineage>
        <taxon>Eukaryota</taxon>
        <taxon>Metazoa</taxon>
        <taxon>Spiralia</taxon>
        <taxon>Lophotrochozoa</taxon>
        <taxon>Platyhelminthes</taxon>
        <taxon>Monogenea</taxon>
        <taxon>Monopisthocotylea</taxon>
        <taxon>Dactylogyridea</taxon>
        <taxon>Ancyrocephalidae</taxon>
        <taxon>Cichlidogyrus</taxon>
    </lineage>
</organism>
<dbReference type="AlphaFoldDB" id="A0ABD2PMZ3"/>
<evidence type="ECO:0000313" key="2">
    <source>
        <dbReference type="EMBL" id="KAL3308052.1"/>
    </source>
</evidence>
<dbReference type="EMBL" id="JBJKFK010005970">
    <property type="protein sequence ID" value="KAL3308052.1"/>
    <property type="molecule type" value="Genomic_DNA"/>
</dbReference>
<gene>
    <name evidence="2" type="ORF">Ciccas_013421</name>
</gene>
<keyword evidence="3" id="KW-1185">Reference proteome</keyword>
<protein>
    <submittedName>
        <fullName evidence="2">Uncharacterized protein</fullName>
    </submittedName>
</protein>
<sequence length="167" mass="19127">MSDFLDTPSNPLDFINTWADHPTLTPETLPSHELYHLEDTRTHGCPDRDVEITRLHGCPDRDVEITRLHGSPSYRDEPNTRSYGRHSSDDTRHYECSDKDVDDSPACGCPNRDVQNTRNHGCHDQNGHQVNFTGNSFKQLTQPTQQFACSFNSMPQLNPHKPEVWIE</sequence>
<feature type="non-terminal residue" evidence="2">
    <location>
        <position position="167"/>
    </location>
</feature>